<proteinExistence type="predicted"/>
<gene>
    <name evidence="2" type="ORF">NQ315_007720</name>
</gene>
<sequence length="373" mass="42699">MAGHYERVLKTKEVEKLTLQSKVKQLQMNLDESNNNLVHLTEKLLGVNNRMEAMEKEFHSQKESYERSTKQFYENKILELNTGHDNKIKQLQTEIDCKTEMNRKWVTETRNIKDSLEKLISELKVEINKLKKENKKLKEKLLECNKKIEQYKTFMDLISRDVNKISSIAKEYGDGFPARAPLPNGITLIRLKISPSRSLSFFKFQAWLMEKREFVRLSLAVCISSSSCNTSNTPSFHSLLTISNPSHMASTSSTVNNLILCKALAYALLPSISSSYIRLSTSIDRFSFSKQGLVASLRSIITDITVNRIKDTLPRDKLRSRLNFVNQVSEFRVPLDTSFLMLISKLSASTSSISRISSLLNIRRRGSLATFVK</sequence>
<accession>A0AAV8W7U2</accession>
<comment type="caution">
    <text evidence="2">The sequence shown here is derived from an EMBL/GenBank/DDBJ whole genome shotgun (WGS) entry which is preliminary data.</text>
</comment>
<protein>
    <submittedName>
        <fullName evidence="2">Uncharacterized protein</fullName>
    </submittedName>
</protein>
<evidence type="ECO:0000313" key="2">
    <source>
        <dbReference type="EMBL" id="KAJ8922688.1"/>
    </source>
</evidence>
<keyword evidence="1" id="KW-0175">Coiled coil</keyword>
<feature type="coiled-coil region" evidence="1">
    <location>
        <begin position="106"/>
        <end position="150"/>
    </location>
</feature>
<evidence type="ECO:0000256" key="1">
    <source>
        <dbReference type="SAM" id="Coils"/>
    </source>
</evidence>
<dbReference type="EMBL" id="JANEYG010000006">
    <property type="protein sequence ID" value="KAJ8922688.1"/>
    <property type="molecule type" value="Genomic_DNA"/>
</dbReference>
<feature type="coiled-coil region" evidence="1">
    <location>
        <begin position="9"/>
        <end position="71"/>
    </location>
</feature>
<reference evidence="2 3" key="1">
    <citation type="journal article" date="2023" name="Insect Mol. Biol.">
        <title>Genome sequencing provides insights into the evolution of gene families encoding plant cell wall-degrading enzymes in longhorned beetles.</title>
        <authorList>
            <person name="Shin N.R."/>
            <person name="Okamura Y."/>
            <person name="Kirsch R."/>
            <person name="Pauchet Y."/>
        </authorList>
    </citation>
    <scope>NUCLEOTIDE SEQUENCE [LARGE SCALE GENOMIC DNA]</scope>
    <source>
        <strain evidence="2">EAD_L_NR</strain>
    </source>
</reference>
<dbReference type="Proteomes" id="UP001159042">
    <property type="component" value="Unassembled WGS sequence"/>
</dbReference>
<name>A0AAV8W7U2_9CUCU</name>
<dbReference type="AlphaFoldDB" id="A0AAV8W7U2"/>
<organism evidence="2 3">
    <name type="scientific">Exocentrus adspersus</name>
    <dbReference type="NCBI Taxonomy" id="1586481"/>
    <lineage>
        <taxon>Eukaryota</taxon>
        <taxon>Metazoa</taxon>
        <taxon>Ecdysozoa</taxon>
        <taxon>Arthropoda</taxon>
        <taxon>Hexapoda</taxon>
        <taxon>Insecta</taxon>
        <taxon>Pterygota</taxon>
        <taxon>Neoptera</taxon>
        <taxon>Endopterygota</taxon>
        <taxon>Coleoptera</taxon>
        <taxon>Polyphaga</taxon>
        <taxon>Cucujiformia</taxon>
        <taxon>Chrysomeloidea</taxon>
        <taxon>Cerambycidae</taxon>
        <taxon>Lamiinae</taxon>
        <taxon>Acanthocinini</taxon>
        <taxon>Exocentrus</taxon>
    </lineage>
</organism>
<evidence type="ECO:0000313" key="3">
    <source>
        <dbReference type="Proteomes" id="UP001159042"/>
    </source>
</evidence>
<keyword evidence="3" id="KW-1185">Reference proteome</keyword>